<dbReference type="Pfam" id="PF04972">
    <property type="entry name" value="BON"/>
    <property type="match status" value="2"/>
</dbReference>
<accession>A0A8B2U9K3</accession>
<name>A0A8B2U9K3_9PAST</name>
<evidence type="ECO:0000313" key="5">
    <source>
        <dbReference type="Proteomes" id="UP000253998"/>
    </source>
</evidence>
<proteinExistence type="predicted"/>
<evidence type="ECO:0000313" key="4">
    <source>
        <dbReference type="EMBL" id="RDE72195.1"/>
    </source>
</evidence>
<dbReference type="AlphaFoldDB" id="A0A8B2U9K3"/>
<dbReference type="EMBL" id="QEPM01000001">
    <property type="protein sequence ID" value="RDE72195.1"/>
    <property type="molecule type" value="Genomic_DNA"/>
</dbReference>
<dbReference type="InterPro" id="IPR007055">
    <property type="entry name" value="BON_dom"/>
</dbReference>
<comment type="caution">
    <text evidence="4">The sequence shown here is derived from an EMBL/GenBank/DDBJ whole genome shotgun (WGS) entry which is preliminary data.</text>
</comment>
<dbReference type="InterPro" id="IPR051686">
    <property type="entry name" value="Lipoprotein_DolP"/>
</dbReference>
<dbReference type="InterPro" id="IPR014004">
    <property type="entry name" value="Transpt-assoc_nodulatn_dom_bac"/>
</dbReference>
<dbReference type="PANTHER" id="PTHR34606:SF4">
    <property type="entry name" value="OUTER MEMBRANE LIPOPROTEIN DOLP"/>
    <property type="match status" value="1"/>
</dbReference>
<dbReference type="PROSITE" id="PS50914">
    <property type="entry name" value="BON"/>
    <property type="match status" value="2"/>
</dbReference>
<reference evidence="4 5" key="1">
    <citation type="submission" date="2018-05" db="EMBL/GenBank/DDBJ databases">
        <title>Draft Genome Sequences for a Diverse set of 7 Haemophilus Species.</title>
        <authorList>
            <person name="Nichols M."/>
            <person name="Topaz N."/>
            <person name="Wang X."/>
            <person name="Wang X."/>
            <person name="Boxrud D."/>
        </authorList>
    </citation>
    <scope>NUCLEOTIDE SEQUENCE [LARGE SCALE GENOMIC DNA]</scope>
    <source>
        <strain evidence="4 5">C2001002503</strain>
    </source>
</reference>
<feature type="domain" description="BON" evidence="3">
    <location>
        <begin position="52"/>
        <end position="121"/>
    </location>
</feature>
<protein>
    <submittedName>
        <fullName evidence="4">Osmotically-inducible protein OsmY</fullName>
    </submittedName>
</protein>
<feature type="signal peptide" evidence="2">
    <location>
        <begin position="1"/>
        <end position="27"/>
    </location>
</feature>
<keyword evidence="1 2" id="KW-0732">Signal</keyword>
<sequence length="197" mass="21145">MTMLPSSLKKLAFIFAGAMLLQGCVAAAIGGAAVAGATKVATDPRTVGTQIDDETLEERVKSAIYKDQQIKSEARISITSYSGRVLLTGQVPNDNLREIATSLAKGVQNVNDVYNEVRVGPKVNFSQISKDAWITSQIKSKMLVDSKVKTSDVKVITENNEVFLLGNVTHDQGNAAAEVARNVSGVTKVVKVFNYLN</sequence>
<dbReference type="Gene3D" id="3.40.1520.20">
    <property type="match status" value="1"/>
</dbReference>
<dbReference type="Proteomes" id="UP000253998">
    <property type="component" value="Unassembled WGS sequence"/>
</dbReference>
<dbReference type="NCBIfam" id="NF008247">
    <property type="entry name" value="PRK11023.1"/>
    <property type="match status" value="1"/>
</dbReference>
<feature type="domain" description="BON" evidence="3">
    <location>
        <begin position="130"/>
        <end position="197"/>
    </location>
</feature>
<dbReference type="PANTHER" id="PTHR34606">
    <property type="entry name" value="BON DOMAIN-CONTAINING PROTEIN"/>
    <property type="match status" value="1"/>
</dbReference>
<feature type="chain" id="PRO_5032550251" evidence="2">
    <location>
        <begin position="28"/>
        <end position="197"/>
    </location>
</feature>
<gene>
    <name evidence="4" type="ORF">DPV83_00835</name>
</gene>
<evidence type="ECO:0000259" key="3">
    <source>
        <dbReference type="PROSITE" id="PS50914"/>
    </source>
</evidence>
<evidence type="ECO:0000256" key="1">
    <source>
        <dbReference type="ARBA" id="ARBA00022729"/>
    </source>
</evidence>
<organism evidence="4 5">
    <name type="scientific">Aggregatibacter segnis</name>
    <dbReference type="NCBI Taxonomy" id="739"/>
    <lineage>
        <taxon>Bacteria</taxon>
        <taxon>Pseudomonadati</taxon>
        <taxon>Pseudomonadota</taxon>
        <taxon>Gammaproteobacteria</taxon>
        <taxon>Pasteurellales</taxon>
        <taxon>Pasteurellaceae</taxon>
        <taxon>Aggregatibacter</taxon>
    </lineage>
</organism>
<evidence type="ECO:0000256" key="2">
    <source>
        <dbReference type="SAM" id="SignalP"/>
    </source>
</evidence>
<dbReference type="SMART" id="SM00749">
    <property type="entry name" value="BON"/>
    <property type="match status" value="2"/>
</dbReference>